<dbReference type="Proteomes" id="UP000593567">
    <property type="component" value="Unassembled WGS sequence"/>
</dbReference>
<reference evidence="2" key="1">
    <citation type="submission" date="2020-06" db="EMBL/GenBank/DDBJ databases">
        <title>Draft genome of Bugula neritina, a colonial animal packing powerful symbionts and potential medicines.</title>
        <authorList>
            <person name="Rayko M."/>
        </authorList>
    </citation>
    <scope>NUCLEOTIDE SEQUENCE [LARGE SCALE GENOMIC DNA]</scope>
    <source>
        <strain evidence="2">Kwan_BN1</strain>
    </source>
</reference>
<proteinExistence type="predicted"/>
<feature type="compositionally biased region" description="Polar residues" evidence="1">
    <location>
        <begin position="21"/>
        <end position="35"/>
    </location>
</feature>
<evidence type="ECO:0000313" key="2">
    <source>
        <dbReference type="EMBL" id="KAF6025520.1"/>
    </source>
</evidence>
<feature type="compositionally biased region" description="Basic residues" evidence="1">
    <location>
        <begin position="84"/>
        <end position="97"/>
    </location>
</feature>
<name>A0A7J7JGZ8_BUGNE</name>
<dbReference type="EMBL" id="VXIV02002450">
    <property type="protein sequence ID" value="KAF6025520.1"/>
    <property type="molecule type" value="Genomic_DNA"/>
</dbReference>
<evidence type="ECO:0000313" key="3">
    <source>
        <dbReference type="Proteomes" id="UP000593567"/>
    </source>
</evidence>
<gene>
    <name evidence="2" type="ORF">EB796_016174</name>
</gene>
<evidence type="ECO:0000256" key="1">
    <source>
        <dbReference type="SAM" id="MobiDB-lite"/>
    </source>
</evidence>
<protein>
    <submittedName>
        <fullName evidence="2">Uncharacterized protein</fullName>
    </submittedName>
</protein>
<feature type="region of interest" description="Disordered" evidence="1">
    <location>
        <begin position="66"/>
        <end position="97"/>
    </location>
</feature>
<organism evidence="2 3">
    <name type="scientific">Bugula neritina</name>
    <name type="common">Brown bryozoan</name>
    <name type="synonym">Sertularia neritina</name>
    <dbReference type="NCBI Taxonomy" id="10212"/>
    <lineage>
        <taxon>Eukaryota</taxon>
        <taxon>Metazoa</taxon>
        <taxon>Spiralia</taxon>
        <taxon>Lophotrochozoa</taxon>
        <taxon>Bryozoa</taxon>
        <taxon>Gymnolaemata</taxon>
        <taxon>Cheilostomatida</taxon>
        <taxon>Flustrina</taxon>
        <taxon>Buguloidea</taxon>
        <taxon>Bugulidae</taxon>
        <taxon>Bugula</taxon>
    </lineage>
</organism>
<comment type="caution">
    <text evidence="2">The sequence shown here is derived from an EMBL/GenBank/DDBJ whole genome shotgun (WGS) entry which is preliminary data.</text>
</comment>
<feature type="region of interest" description="Disordered" evidence="1">
    <location>
        <begin position="21"/>
        <end position="50"/>
    </location>
</feature>
<dbReference type="AlphaFoldDB" id="A0A7J7JGZ8"/>
<accession>A0A7J7JGZ8</accession>
<sequence length="108" mass="12145">MSSRALKKLHGKDDLAIIEKSLTSTKAHKTNSGANSSEDEDRSEEEFVSTPKKQNLFSLVLEDEELSSGNDETVQEIIPNASKSTKKKKNKKKNKRNKSYTWKAFALT</sequence>
<keyword evidence="3" id="KW-1185">Reference proteome</keyword>
<feature type="compositionally biased region" description="Acidic residues" evidence="1">
    <location>
        <begin position="37"/>
        <end position="47"/>
    </location>
</feature>